<proteinExistence type="predicted"/>
<gene>
    <name evidence="1" type="ORF">Lfee_1847</name>
</gene>
<protein>
    <submittedName>
        <fullName evidence="1">Uncharacterized protein</fullName>
    </submittedName>
</protein>
<dbReference type="EMBL" id="LNYB01000080">
    <property type="protein sequence ID" value="KTC96935.1"/>
    <property type="molecule type" value="Genomic_DNA"/>
</dbReference>
<evidence type="ECO:0000313" key="2">
    <source>
        <dbReference type="Proteomes" id="UP000054698"/>
    </source>
</evidence>
<dbReference type="RefSeq" id="WP_256593834.1">
    <property type="nucleotide sequence ID" value="NZ_UASS01000038.1"/>
</dbReference>
<reference evidence="1 2" key="1">
    <citation type="submission" date="2015-11" db="EMBL/GenBank/DDBJ databases">
        <title>Genomic analysis of 38 Legionella species identifies large and diverse effector repertoires.</title>
        <authorList>
            <person name="Burstein D."/>
            <person name="Amaro F."/>
            <person name="Zusman T."/>
            <person name="Lifshitz Z."/>
            <person name="Cohen O."/>
            <person name="Gilbert J.A."/>
            <person name="Pupko T."/>
            <person name="Shuman H.A."/>
            <person name="Segal G."/>
        </authorList>
    </citation>
    <scope>NUCLEOTIDE SEQUENCE [LARGE SCALE GENOMIC DNA]</scope>
    <source>
        <strain evidence="1 2">WO-44C</strain>
    </source>
</reference>
<comment type="caution">
    <text evidence="1">The sequence shown here is derived from an EMBL/GenBank/DDBJ whole genome shotgun (WGS) entry which is preliminary data.</text>
</comment>
<organism evidence="1 2">
    <name type="scientific">Legionella feeleii</name>
    <dbReference type="NCBI Taxonomy" id="453"/>
    <lineage>
        <taxon>Bacteria</taxon>
        <taxon>Pseudomonadati</taxon>
        <taxon>Pseudomonadota</taxon>
        <taxon>Gammaproteobacteria</taxon>
        <taxon>Legionellales</taxon>
        <taxon>Legionellaceae</taxon>
        <taxon>Legionella</taxon>
    </lineage>
</organism>
<dbReference type="AlphaFoldDB" id="A0A0W0TMV3"/>
<dbReference type="Proteomes" id="UP000054698">
    <property type="component" value="Unassembled WGS sequence"/>
</dbReference>
<evidence type="ECO:0000313" key="1">
    <source>
        <dbReference type="EMBL" id="KTC96935.1"/>
    </source>
</evidence>
<name>A0A0W0TMV3_9GAMM</name>
<dbReference type="PATRIC" id="fig|453.4.peg.2028"/>
<accession>A0A0W0TMV3</accession>
<keyword evidence="2" id="KW-1185">Reference proteome</keyword>
<sequence>MIRIIGTLIVVTQPVHAFRCSTTGTITQMTHRVTPKEHKGTIYKLSLVCFFMKIKLNKSLMDKGFLINKKTAGVHLIWILVQDFYFDWYFLIILSDINLFALSLV</sequence>